<protein>
    <submittedName>
        <fullName evidence="3">Uncharacterized protein</fullName>
    </submittedName>
</protein>
<feature type="region of interest" description="Disordered" evidence="1">
    <location>
        <begin position="188"/>
        <end position="213"/>
    </location>
</feature>
<name>A0A820BUU8_9BILA</name>
<feature type="chain" id="PRO_5033008730" evidence="2">
    <location>
        <begin position="18"/>
        <end position="420"/>
    </location>
</feature>
<evidence type="ECO:0000256" key="2">
    <source>
        <dbReference type="SAM" id="SignalP"/>
    </source>
</evidence>
<keyword evidence="2" id="KW-0732">Signal</keyword>
<evidence type="ECO:0000313" key="4">
    <source>
        <dbReference type="Proteomes" id="UP000663842"/>
    </source>
</evidence>
<evidence type="ECO:0000313" key="3">
    <source>
        <dbReference type="EMBL" id="CAF4211754.1"/>
    </source>
</evidence>
<comment type="caution">
    <text evidence="3">The sequence shown here is derived from an EMBL/GenBank/DDBJ whole genome shotgun (WGS) entry which is preliminary data.</text>
</comment>
<accession>A0A820BUU8</accession>
<gene>
    <name evidence="3" type="ORF">UXM345_LOCUS28595</name>
</gene>
<dbReference type="EMBL" id="CAJOBF010006642">
    <property type="protein sequence ID" value="CAF4211754.1"/>
    <property type="molecule type" value="Genomic_DNA"/>
</dbReference>
<feature type="signal peptide" evidence="2">
    <location>
        <begin position="1"/>
        <end position="17"/>
    </location>
</feature>
<proteinExistence type="predicted"/>
<reference evidence="3" key="1">
    <citation type="submission" date="2021-02" db="EMBL/GenBank/DDBJ databases">
        <authorList>
            <person name="Nowell W R."/>
        </authorList>
    </citation>
    <scope>NUCLEOTIDE SEQUENCE</scope>
</reference>
<dbReference type="Proteomes" id="UP000663842">
    <property type="component" value="Unassembled WGS sequence"/>
</dbReference>
<dbReference type="AlphaFoldDB" id="A0A820BUU8"/>
<organism evidence="3 4">
    <name type="scientific">Rotaria magnacalcarata</name>
    <dbReference type="NCBI Taxonomy" id="392030"/>
    <lineage>
        <taxon>Eukaryota</taxon>
        <taxon>Metazoa</taxon>
        <taxon>Spiralia</taxon>
        <taxon>Gnathifera</taxon>
        <taxon>Rotifera</taxon>
        <taxon>Eurotatoria</taxon>
        <taxon>Bdelloidea</taxon>
        <taxon>Philodinida</taxon>
        <taxon>Philodinidae</taxon>
        <taxon>Rotaria</taxon>
    </lineage>
</organism>
<sequence>MKQLMTLLCFLKPTVNGLNCKLPYRVSGICFFCNEGYCPTQTNTRTACLSGQFGHIAILANNYKGTHVLNTPQNGIIGINQQCLLYYDYYYMSILPGTVDKITVRNEETSGRSDTIDTVANSPINGWIKPRTSTVTGTSTTTATESINSSAIKLTTGLTTLSTASIITVVPIIASTKQTNSSTAIITTHGQSRMSPTTSKEISSETVSEKTSATTLPAIESTFSRTLTILDLTTSAIWTTSSATTMMSIDTSMVTETTEKVKTTQPTEETSDIIVFSTPQEITSIEVPRTSETTIKLTITKTFSLVATNHTSLVSVTSSKITIAVPTKISTNTLRESTDLIITTTATRSSTTLIMNATTFGNNKNNVGSSNKPLTIVLATIASTAGSIFGSATQHVMEKDQNTELSLIVEADPMKNKMMV</sequence>
<evidence type="ECO:0000256" key="1">
    <source>
        <dbReference type="SAM" id="MobiDB-lite"/>
    </source>
</evidence>